<gene>
    <name evidence="4" type="ORF">PUMCH_001678</name>
</gene>
<keyword evidence="2" id="KW-1133">Transmembrane helix</keyword>
<dbReference type="Proteomes" id="UP001338582">
    <property type="component" value="Chromosome 2"/>
</dbReference>
<evidence type="ECO:0000256" key="1">
    <source>
        <dbReference type="SAM" id="MobiDB-lite"/>
    </source>
</evidence>
<feature type="transmembrane region" description="Helical" evidence="2">
    <location>
        <begin position="74"/>
        <end position="100"/>
    </location>
</feature>
<protein>
    <recommendedName>
        <fullName evidence="3">Membrane anchor Opy2 N-terminal domain-containing protein</fullName>
    </recommendedName>
</protein>
<reference evidence="4 5" key="1">
    <citation type="submission" date="2023-10" db="EMBL/GenBank/DDBJ databases">
        <title>Draft Genome Sequence of Candida saopaulonensis from a very Premature Infant with Sepsis.</title>
        <authorList>
            <person name="Ning Y."/>
            <person name="Dai R."/>
            <person name="Xiao M."/>
            <person name="Xu Y."/>
            <person name="Yan Q."/>
            <person name="Zhang L."/>
        </authorList>
    </citation>
    <scope>NUCLEOTIDE SEQUENCE [LARGE SCALE GENOMIC DNA]</scope>
    <source>
        <strain evidence="4 5">19XY460</strain>
    </source>
</reference>
<name>A0AAX4H9Q3_9ASCO</name>
<keyword evidence="2" id="KW-0472">Membrane</keyword>
<feature type="compositionally biased region" description="Low complexity" evidence="1">
    <location>
        <begin position="163"/>
        <end position="173"/>
    </location>
</feature>
<dbReference type="RefSeq" id="XP_062876788.1">
    <property type="nucleotide sequence ID" value="XM_063020718.1"/>
</dbReference>
<feature type="compositionally biased region" description="Acidic residues" evidence="1">
    <location>
        <begin position="320"/>
        <end position="334"/>
    </location>
</feature>
<dbReference type="Pfam" id="PF09463">
    <property type="entry name" value="Opy2"/>
    <property type="match status" value="1"/>
</dbReference>
<dbReference type="AlphaFoldDB" id="A0AAX4H9Q3"/>
<dbReference type="EMBL" id="CP138895">
    <property type="protein sequence ID" value="WPK24405.1"/>
    <property type="molecule type" value="Genomic_DNA"/>
</dbReference>
<evidence type="ECO:0000256" key="2">
    <source>
        <dbReference type="SAM" id="Phobius"/>
    </source>
</evidence>
<accession>A0AAX4H9Q3</accession>
<feature type="region of interest" description="Disordered" evidence="1">
    <location>
        <begin position="115"/>
        <end position="197"/>
    </location>
</feature>
<feature type="compositionally biased region" description="Acidic residues" evidence="1">
    <location>
        <begin position="275"/>
        <end position="286"/>
    </location>
</feature>
<proteinExistence type="predicted"/>
<keyword evidence="5" id="KW-1185">Reference proteome</keyword>
<evidence type="ECO:0000313" key="5">
    <source>
        <dbReference type="Proteomes" id="UP001338582"/>
    </source>
</evidence>
<feature type="domain" description="Membrane anchor Opy2 N-terminal" evidence="3">
    <location>
        <begin position="27"/>
        <end position="61"/>
    </location>
</feature>
<sequence>MLHLTFVKRDKESPTTTKTYPTGLDGCVICPSAAAVCPKCPSGQVCNQLTRTCSTCPEFVCVKGDGAVPGSKPIGAIVGGVVGGVGGLAVIAMVCFFLYYKLIYRKKNPRNSSIELDDEAEGSEAKYQDSESSYDRGGSKAPRSRRLSSYESFMRPPRYNKRGQGSAAGSGSQLYEERSSGARGLNQDVSKRNSMATTVSTSNASNILPIAYIPGVTIRPTKNNTRSIYLYEAESINSEAPDTSLVLQHLIVSLGNMMTAVKAQPKLINVARIEEDEEPEDSEDDSTNVNGSADGADEPGPVDPFAGLPKQELHRLDTLVETDGESDSDVDSDIGEIRRANSTRRHANQLEGDEQYDEDAEDTGSFIIPIMRE</sequence>
<evidence type="ECO:0000313" key="4">
    <source>
        <dbReference type="EMBL" id="WPK24405.1"/>
    </source>
</evidence>
<feature type="compositionally biased region" description="Basic and acidic residues" evidence="1">
    <location>
        <begin position="123"/>
        <end position="138"/>
    </location>
</feature>
<keyword evidence="2" id="KW-0812">Transmembrane</keyword>
<evidence type="ECO:0000259" key="3">
    <source>
        <dbReference type="Pfam" id="PF09463"/>
    </source>
</evidence>
<feature type="region of interest" description="Disordered" evidence="1">
    <location>
        <begin position="275"/>
        <end position="373"/>
    </location>
</feature>
<dbReference type="GeneID" id="88172743"/>
<feature type="compositionally biased region" description="Acidic residues" evidence="1">
    <location>
        <begin position="351"/>
        <end position="362"/>
    </location>
</feature>
<dbReference type="KEGG" id="asau:88172743"/>
<dbReference type="InterPro" id="IPR018571">
    <property type="entry name" value="Membrane_anchor_Opy2_N"/>
</dbReference>
<organism evidence="4 5">
    <name type="scientific">Australozyma saopauloensis</name>
    <dbReference type="NCBI Taxonomy" id="291208"/>
    <lineage>
        <taxon>Eukaryota</taxon>
        <taxon>Fungi</taxon>
        <taxon>Dikarya</taxon>
        <taxon>Ascomycota</taxon>
        <taxon>Saccharomycotina</taxon>
        <taxon>Pichiomycetes</taxon>
        <taxon>Metschnikowiaceae</taxon>
        <taxon>Australozyma</taxon>
    </lineage>
</organism>